<name>A0A7R9G3I4_TIMSH</name>
<organism evidence="2">
    <name type="scientific">Timema shepardi</name>
    <name type="common">Walking stick</name>
    <dbReference type="NCBI Taxonomy" id="629360"/>
    <lineage>
        <taxon>Eukaryota</taxon>
        <taxon>Metazoa</taxon>
        <taxon>Ecdysozoa</taxon>
        <taxon>Arthropoda</taxon>
        <taxon>Hexapoda</taxon>
        <taxon>Insecta</taxon>
        <taxon>Pterygota</taxon>
        <taxon>Neoptera</taxon>
        <taxon>Polyneoptera</taxon>
        <taxon>Phasmatodea</taxon>
        <taxon>Timematodea</taxon>
        <taxon>Timematoidea</taxon>
        <taxon>Timematidae</taxon>
        <taxon>Timema</taxon>
    </lineage>
</organism>
<dbReference type="AlphaFoldDB" id="A0A7R9G3I4"/>
<evidence type="ECO:0000313" key="2">
    <source>
        <dbReference type="EMBL" id="CAD7264269.1"/>
    </source>
</evidence>
<sequence length="256" mass="28917">MQVALKFGVGVALVLVAHIVLVKKWSTSEEQERTIVSDVDEVPELVLRRQTLITEGSVQEQYPYLEQIQDNKNKHNLEEGVESKETLSLPKSTENFTSQIMQDFWKNPVDYIKDNEEEMAEDKTFLTQGMVGGGVKGVTCIYNRPKYPSEPTKRITETLDGANYRTGLAEKSLAKLGTCSSNIQRTPVESAVKLGSFLIHVCHISGELAVNSKYAQPVTYTRYWHLLEYQSQVKKNRPKESVLNAAETNLETDMEN</sequence>
<accession>A0A7R9G3I4</accession>
<protein>
    <submittedName>
        <fullName evidence="2">Uncharacterized protein</fullName>
    </submittedName>
</protein>
<reference evidence="2" key="1">
    <citation type="submission" date="2020-11" db="EMBL/GenBank/DDBJ databases">
        <authorList>
            <person name="Tran Van P."/>
        </authorList>
    </citation>
    <scope>NUCLEOTIDE SEQUENCE</scope>
</reference>
<feature type="region of interest" description="Disordered" evidence="1">
    <location>
        <begin position="237"/>
        <end position="256"/>
    </location>
</feature>
<proteinExistence type="predicted"/>
<evidence type="ECO:0000256" key="1">
    <source>
        <dbReference type="SAM" id="MobiDB-lite"/>
    </source>
</evidence>
<dbReference type="EMBL" id="OC004251">
    <property type="protein sequence ID" value="CAD7264269.1"/>
    <property type="molecule type" value="Genomic_DNA"/>
</dbReference>
<gene>
    <name evidence="2" type="ORF">TSIB3V08_LOCUS8326</name>
</gene>